<name>A0A976FNW6_BRELC</name>
<dbReference type="EMBL" id="SHOA02000010">
    <property type="protein sequence ID" value="TDH70267.1"/>
    <property type="molecule type" value="Genomic_DNA"/>
</dbReference>
<dbReference type="KEGG" id="blac:94343937"/>
<proteinExistence type="predicted"/>
<comment type="caution">
    <text evidence="1">The sequence shown here is derived from an EMBL/GenBank/DDBJ whole genome shotgun (WGS) entry which is preliminary data.</text>
</comment>
<reference evidence="1 2" key="1">
    <citation type="journal article" date="2021" name="Genome Biol.">
        <title>AFLAP: assembly-free linkage analysis pipeline using k-mers from genome sequencing data.</title>
        <authorList>
            <person name="Fletcher K."/>
            <person name="Zhang L."/>
            <person name="Gil J."/>
            <person name="Han R."/>
            <person name="Cavanaugh K."/>
            <person name="Michelmore R."/>
        </authorList>
    </citation>
    <scope>NUCLEOTIDE SEQUENCE [LARGE SCALE GENOMIC DNA]</scope>
    <source>
        <strain evidence="1 2">SF5</strain>
    </source>
</reference>
<evidence type="ECO:0000313" key="2">
    <source>
        <dbReference type="Proteomes" id="UP000294530"/>
    </source>
</evidence>
<dbReference type="GeneID" id="94343937"/>
<keyword evidence="2" id="KW-1185">Reference proteome</keyword>
<dbReference type="AlphaFoldDB" id="A0A976FNW6"/>
<organism evidence="1 2">
    <name type="scientific">Bremia lactucae</name>
    <name type="common">Lettuce downy mildew</name>
    <dbReference type="NCBI Taxonomy" id="4779"/>
    <lineage>
        <taxon>Eukaryota</taxon>
        <taxon>Sar</taxon>
        <taxon>Stramenopiles</taxon>
        <taxon>Oomycota</taxon>
        <taxon>Peronosporomycetes</taxon>
        <taxon>Peronosporales</taxon>
        <taxon>Peronosporaceae</taxon>
        <taxon>Bremia</taxon>
    </lineage>
</organism>
<gene>
    <name evidence="1" type="ORF">CCR75_000158</name>
</gene>
<sequence length="65" mass="7112">MTSQSEEQGIQQLRLTELTLSIAAHLNSITFEIQSLDNICVPACQAITLDMCYGVSRSANVIRQG</sequence>
<dbReference type="RefSeq" id="XP_067819766.1">
    <property type="nucleotide sequence ID" value="XM_067958266.1"/>
</dbReference>
<protein>
    <submittedName>
        <fullName evidence="1">Uncharacterized protein</fullName>
    </submittedName>
</protein>
<accession>A0A976FNW6</accession>
<dbReference type="Proteomes" id="UP000294530">
    <property type="component" value="Unassembled WGS sequence"/>
</dbReference>
<evidence type="ECO:0000313" key="1">
    <source>
        <dbReference type="EMBL" id="TDH70267.1"/>
    </source>
</evidence>